<name>A0A8H7NQY1_BIOOC</name>
<dbReference type="AlphaFoldDB" id="A0A8H7NQY1"/>
<dbReference type="SUPFAM" id="SSF51445">
    <property type="entry name" value="(Trans)glycosidases"/>
    <property type="match status" value="1"/>
</dbReference>
<evidence type="ECO:0000259" key="4">
    <source>
        <dbReference type="PROSITE" id="PS51910"/>
    </source>
</evidence>
<dbReference type="InterPro" id="IPR017853">
    <property type="entry name" value="GH"/>
</dbReference>
<feature type="region of interest" description="Disordered" evidence="2">
    <location>
        <begin position="368"/>
        <end position="397"/>
    </location>
</feature>
<evidence type="ECO:0000256" key="2">
    <source>
        <dbReference type="SAM" id="MobiDB-lite"/>
    </source>
</evidence>
<dbReference type="SMART" id="SM00636">
    <property type="entry name" value="Glyco_18"/>
    <property type="match status" value="1"/>
</dbReference>
<dbReference type="InterPro" id="IPR001223">
    <property type="entry name" value="Glyco_hydro18_cat"/>
</dbReference>
<dbReference type="EC" id="3.2.1.14" evidence="1"/>
<evidence type="ECO:0000313" key="6">
    <source>
        <dbReference type="Proteomes" id="UP000616885"/>
    </source>
</evidence>
<comment type="caution">
    <text evidence="5">The sequence shown here is derived from an EMBL/GenBank/DDBJ whole genome shotgun (WGS) entry which is preliminary data.</text>
</comment>
<dbReference type="EMBL" id="JADCTT010000001">
    <property type="protein sequence ID" value="KAF9760383.1"/>
    <property type="molecule type" value="Genomic_DNA"/>
</dbReference>
<protein>
    <recommendedName>
        <fullName evidence="1">chitinase</fullName>
        <ecNumber evidence="1">3.2.1.14</ecNumber>
    </recommendedName>
</protein>
<dbReference type="GO" id="GO:0005576">
    <property type="term" value="C:extracellular region"/>
    <property type="evidence" value="ECO:0007669"/>
    <property type="project" value="TreeGrafter"/>
</dbReference>
<sequence length="422" mass="45452">MRSSMVSMLGAAATVAAAPSYVMYFDQWHKDSLPDKSVTAGVNYVITSFATSDLFVSGGTYTPFMPLDQVRALFDAGTKVCMAIGGWGDTAGFSTGSASEQSRQTYAANIAATLDRLGYDCVDVDWEYPGGNGQDYRQIPNDQKVQEIDNYPLLLKAIKEAIGTKELSIAVPARPGDMIAYTKEKVPEINKWVDHVNVMTYDLMNRRDNVTAHHTSVKGSAQAIDTYIERGMDASKLILGFPFYAKWFTTKAGVSCSAPTGCETAVLELPDGSDPGLSGAVTFEVANWVQGSDFVNAVTNGQEDAEEGGQWYWDAAKGVYWTWDTPKLIARKFEEIVKAKGLGGVMAWSLAQDSHDWSHFKALQEGVKGLSSNTPSPSSSAGVTPTATPIVTPTSTPIVTPTTTAIVSPTATPTSKCGRRRK</sequence>
<proteinExistence type="predicted"/>
<dbReference type="GO" id="GO:0008061">
    <property type="term" value="F:chitin binding"/>
    <property type="evidence" value="ECO:0007669"/>
    <property type="project" value="InterPro"/>
</dbReference>
<dbReference type="PANTHER" id="PTHR11177">
    <property type="entry name" value="CHITINASE"/>
    <property type="match status" value="1"/>
</dbReference>
<dbReference type="Pfam" id="PF00704">
    <property type="entry name" value="Glyco_hydro_18"/>
    <property type="match status" value="1"/>
</dbReference>
<keyword evidence="3" id="KW-0732">Signal</keyword>
<dbReference type="Proteomes" id="UP000616885">
    <property type="component" value="Unassembled WGS sequence"/>
</dbReference>
<reference evidence="5" key="1">
    <citation type="submission" date="2020-10" db="EMBL/GenBank/DDBJ databases">
        <title>High-Quality Genome Resource of Clonostachys rosea strain S41 by Oxford Nanopore Long-Read Sequencing.</title>
        <authorList>
            <person name="Wang H."/>
        </authorList>
    </citation>
    <scope>NUCLEOTIDE SEQUENCE</scope>
    <source>
        <strain evidence="5">S41</strain>
    </source>
</reference>
<feature type="compositionally biased region" description="Low complexity" evidence="2">
    <location>
        <begin position="371"/>
        <end position="397"/>
    </location>
</feature>
<dbReference type="Gene3D" id="3.20.20.80">
    <property type="entry name" value="Glycosidases"/>
    <property type="match status" value="1"/>
</dbReference>
<dbReference type="InterPro" id="IPR050314">
    <property type="entry name" value="Glycosyl_Hydrlase_18"/>
</dbReference>
<feature type="domain" description="GH18" evidence="4">
    <location>
        <begin position="19"/>
        <end position="370"/>
    </location>
</feature>
<organism evidence="5 6">
    <name type="scientific">Bionectria ochroleuca</name>
    <name type="common">Gliocladium roseum</name>
    <dbReference type="NCBI Taxonomy" id="29856"/>
    <lineage>
        <taxon>Eukaryota</taxon>
        <taxon>Fungi</taxon>
        <taxon>Dikarya</taxon>
        <taxon>Ascomycota</taxon>
        <taxon>Pezizomycotina</taxon>
        <taxon>Sordariomycetes</taxon>
        <taxon>Hypocreomycetidae</taxon>
        <taxon>Hypocreales</taxon>
        <taxon>Bionectriaceae</taxon>
        <taxon>Clonostachys</taxon>
    </lineage>
</organism>
<dbReference type="GO" id="GO:0006032">
    <property type="term" value="P:chitin catabolic process"/>
    <property type="evidence" value="ECO:0007669"/>
    <property type="project" value="TreeGrafter"/>
</dbReference>
<evidence type="ECO:0000256" key="3">
    <source>
        <dbReference type="SAM" id="SignalP"/>
    </source>
</evidence>
<dbReference type="GO" id="GO:0005975">
    <property type="term" value="P:carbohydrate metabolic process"/>
    <property type="evidence" value="ECO:0007669"/>
    <property type="project" value="InterPro"/>
</dbReference>
<evidence type="ECO:0000313" key="5">
    <source>
        <dbReference type="EMBL" id="KAF9760383.1"/>
    </source>
</evidence>
<dbReference type="PANTHER" id="PTHR11177:SF337">
    <property type="entry name" value="CHITINASE"/>
    <property type="match status" value="1"/>
</dbReference>
<feature type="chain" id="PRO_5033987160" description="chitinase" evidence="3">
    <location>
        <begin position="18"/>
        <end position="422"/>
    </location>
</feature>
<dbReference type="InterPro" id="IPR011583">
    <property type="entry name" value="Chitinase_II/V-like_cat"/>
</dbReference>
<evidence type="ECO:0000256" key="1">
    <source>
        <dbReference type="ARBA" id="ARBA00012729"/>
    </source>
</evidence>
<dbReference type="PROSITE" id="PS51910">
    <property type="entry name" value="GH18_2"/>
    <property type="match status" value="1"/>
</dbReference>
<accession>A0A8H7NQY1</accession>
<dbReference type="GO" id="GO:0008843">
    <property type="term" value="F:endochitinase activity"/>
    <property type="evidence" value="ECO:0007669"/>
    <property type="project" value="UniProtKB-EC"/>
</dbReference>
<gene>
    <name evidence="5" type="ORF">IM811_002077</name>
</gene>
<feature type="signal peptide" evidence="3">
    <location>
        <begin position="1"/>
        <end position="17"/>
    </location>
</feature>